<gene>
    <name evidence="2" type="ORF">LTR16_005541</name>
</gene>
<organism evidence="2 3">
    <name type="scientific">Cryomyces antarcticus</name>
    <dbReference type="NCBI Taxonomy" id="329879"/>
    <lineage>
        <taxon>Eukaryota</taxon>
        <taxon>Fungi</taxon>
        <taxon>Dikarya</taxon>
        <taxon>Ascomycota</taxon>
        <taxon>Pezizomycotina</taxon>
        <taxon>Dothideomycetes</taxon>
        <taxon>Dothideomycetes incertae sedis</taxon>
        <taxon>Cryomyces</taxon>
    </lineage>
</organism>
<keyword evidence="3" id="KW-1185">Reference proteome</keyword>
<accession>A0ABR0LWF9</accession>
<evidence type="ECO:0000313" key="2">
    <source>
        <dbReference type="EMBL" id="KAK5251995.1"/>
    </source>
</evidence>
<dbReference type="EMBL" id="JAVRRA010009111">
    <property type="protein sequence ID" value="KAK5251995.1"/>
    <property type="molecule type" value="Genomic_DNA"/>
</dbReference>
<name>A0ABR0LWF9_9PEZI</name>
<evidence type="ECO:0000313" key="3">
    <source>
        <dbReference type="Proteomes" id="UP001357485"/>
    </source>
</evidence>
<proteinExistence type="predicted"/>
<feature type="region of interest" description="Disordered" evidence="1">
    <location>
        <begin position="1"/>
        <end position="28"/>
    </location>
</feature>
<protein>
    <submittedName>
        <fullName evidence="2">Uncharacterized protein</fullName>
    </submittedName>
</protein>
<comment type="caution">
    <text evidence="2">The sequence shown here is derived from an EMBL/GenBank/DDBJ whole genome shotgun (WGS) entry which is preliminary data.</text>
</comment>
<sequence>MQQTQKSIDRHLSSMTRQTRWPSGLFDDTRRHMQLEAAGKAEKAASELETLGCELRYTQQTVAAELAGWQDGHEK</sequence>
<feature type="non-terminal residue" evidence="2">
    <location>
        <position position="75"/>
    </location>
</feature>
<reference evidence="2 3" key="1">
    <citation type="submission" date="2023-08" db="EMBL/GenBank/DDBJ databases">
        <title>Black Yeasts Isolated from many extreme environments.</title>
        <authorList>
            <person name="Coleine C."/>
            <person name="Stajich J.E."/>
            <person name="Selbmann L."/>
        </authorList>
    </citation>
    <scope>NUCLEOTIDE SEQUENCE [LARGE SCALE GENOMIC DNA]</scope>
    <source>
        <strain evidence="2 3">CCFEE 536</strain>
    </source>
</reference>
<dbReference type="Proteomes" id="UP001357485">
    <property type="component" value="Unassembled WGS sequence"/>
</dbReference>
<evidence type="ECO:0000256" key="1">
    <source>
        <dbReference type="SAM" id="MobiDB-lite"/>
    </source>
</evidence>